<dbReference type="EMBL" id="BKCJ011300695">
    <property type="protein sequence ID" value="GFD17502.1"/>
    <property type="molecule type" value="Genomic_DNA"/>
</dbReference>
<gene>
    <name evidence="2" type="ORF">Tci_889471</name>
</gene>
<feature type="compositionally biased region" description="Acidic residues" evidence="1">
    <location>
        <begin position="12"/>
        <end position="55"/>
    </location>
</feature>
<organism evidence="2">
    <name type="scientific">Tanacetum cinerariifolium</name>
    <name type="common">Dalmatian daisy</name>
    <name type="synonym">Chrysanthemum cinerariifolium</name>
    <dbReference type="NCBI Taxonomy" id="118510"/>
    <lineage>
        <taxon>Eukaryota</taxon>
        <taxon>Viridiplantae</taxon>
        <taxon>Streptophyta</taxon>
        <taxon>Embryophyta</taxon>
        <taxon>Tracheophyta</taxon>
        <taxon>Spermatophyta</taxon>
        <taxon>Magnoliopsida</taxon>
        <taxon>eudicotyledons</taxon>
        <taxon>Gunneridae</taxon>
        <taxon>Pentapetalae</taxon>
        <taxon>asterids</taxon>
        <taxon>campanulids</taxon>
        <taxon>Asterales</taxon>
        <taxon>Asteraceae</taxon>
        <taxon>Asteroideae</taxon>
        <taxon>Anthemideae</taxon>
        <taxon>Anthemidinae</taxon>
        <taxon>Tanacetum</taxon>
    </lineage>
</organism>
<feature type="compositionally biased region" description="Polar residues" evidence="1">
    <location>
        <begin position="1"/>
        <end position="10"/>
    </location>
</feature>
<proteinExistence type="predicted"/>
<reference evidence="2" key="1">
    <citation type="journal article" date="2019" name="Sci. Rep.">
        <title>Draft genome of Tanacetum cinerariifolium, the natural source of mosquito coil.</title>
        <authorList>
            <person name="Yamashiro T."/>
            <person name="Shiraishi A."/>
            <person name="Satake H."/>
            <person name="Nakayama K."/>
        </authorList>
    </citation>
    <scope>NUCLEOTIDE SEQUENCE</scope>
</reference>
<protein>
    <submittedName>
        <fullName evidence="2">Uncharacterized protein</fullName>
    </submittedName>
</protein>
<feature type="compositionally biased region" description="Low complexity" evidence="1">
    <location>
        <begin position="89"/>
        <end position="98"/>
    </location>
</feature>
<evidence type="ECO:0000313" key="2">
    <source>
        <dbReference type="EMBL" id="GFD17502.1"/>
    </source>
</evidence>
<feature type="compositionally biased region" description="Basic and acidic residues" evidence="1">
    <location>
        <begin position="56"/>
        <end position="66"/>
    </location>
</feature>
<comment type="caution">
    <text evidence="2">The sequence shown here is derived from an EMBL/GenBank/DDBJ whole genome shotgun (WGS) entry which is preliminary data.</text>
</comment>
<name>A0A699U3V0_TANCI</name>
<evidence type="ECO:0000256" key="1">
    <source>
        <dbReference type="SAM" id="MobiDB-lite"/>
    </source>
</evidence>
<accession>A0A699U3V0</accession>
<sequence length="120" mass="13152">SEEEISWNSTNEEGDDDKEKDDDGDNGEEGDGDDDDDDDNGEEVNDDDDDQEDEGGNDKDNKEEGRGIQMTQEFKDSYVTLTPVNPDGQQQSSSVSSQFVTSILNPTPDAGMESIFETTS</sequence>
<feature type="region of interest" description="Disordered" evidence="1">
    <location>
        <begin position="1"/>
        <end position="120"/>
    </location>
</feature>
<dbReference type="AlphaFoldDB" id="A0A699U3V0"/>
<feature type="non-terminal residue" evidence="2">
    <location>
        <position position="1"/>
    </location>
</feature>